<gene>
    <name evidence="4" type="ORF">L798_06031</name>
</gene>
<feature type="transmembrane region" description="Helical" evidence="2">
    <location>
        <begin position="160"/>
        <end position="180"/>
    </location>
</feature>
<evidence type="ECO:0000256" key="2">
    <source>
        <dbReference type="SAM" id="Phobius"/>
    </source>
</evidence>
<dbReference type="CDD" id="cd06257">
    <property type="entry name" value="DnaJ"/>
    <property type="match status" value="1"/>
</dbReference>
<evidence type="ECO:0000256" key="1">
    <source>
        <dbReference type="SAM" id="Coils"/>
    </source>
</evidence>
<keyword evidence="5" id="KW-1185">Reference proteome</keyword>
<dbReference type="SUPFAM" id="SSF46565">
    <property type="entry name" value="Chaperone J-domain"/>
    <property type="match status" value="1"/>
</dbReference>
<evidence type="ECO:0000313" key="5">
    <source>
        <dbReference type="Proteomes" id="UP000027135"/>
    </source>
</evidence>
<evidence type="ECO:0000313" key="4">
    <source>
        <dbReference type="EMBL" id="KDR23745.1"/>
    </source>
</evidence>
<organism evidence="4 5">
    <name type="scientific">Zootermopsis nevadensis</name>
    <name type="common">Dampwood termite</name>
    <dbReference type="NCBI Taxonomy" id="136037"/>
    <lineage>
        <taxon>Eukaryota</taxon>
        <taxon>Metazoa</taxon>
        <taxon>Ecdysozoa</taxon>
        <taxon>Arthropoda</taxon>
        <taxon>Hexapoda</taxon>
        <taxon>Insecta</taxon>
        <taxon>Pterygota</taxon>
        <taxon>Neoptera</taxon>
        <taxon>Polyneoptera</taxon>
        <taxon>Dictyoptera</taxon>
        <taxon>Blattodea</taxon>
        <taxon>Blattoidea</taxon>
        <taxon>Termitoidae</taxon>
        <taxon>Termopsidae</taxon>
        <taxon>Zootermopsis</taxon>
    </lineage>
</organism>
<dbReference type="AlphaFoldDB" id="A0A067RSF7"/>
<dbReference type="STRING" id="136037.A0A067RSF7"/>
<dbReference type="InterPro" id="IPR001623">
    <property type="entry name" value="DnaJ_domain"/>
</dbReference>
<dbReference type="SMART" id="SM00271">
    <property type="entry name" value="DnaJ"/>
    <property type="match status" value="1"/>
</dbReference>
<dbReference type="FunCoup" id="A0A067RSF7">
    <property type="interactions" value="35"/>
</dbReference>
<dbReference type="InterPro" id="IPR052763">
    <property type="entry name" value="DnaJ_C4"/>
</dbReference>
<proteinExistence type="predicted"/>
<dbReference type="PROSITE" id="PS50076">
    <property type="entry name" value="DNAJ_2"/>
    <property type="match status" value="1"/>
</dbReference>
<accession>A0A067RSF7</accession>
<keyword evidence="2" id="KW-1133">Transmembrane helix</keyword>
<dbReference type="InParanoid" id="A0A067RSF7"/>
<dbReference type="OMA" id="LCRLWPY"/>
<dbReference type="OrthoDB" id="445556at2759"/>
<feature type="domain" description="J" evidence="3">
    <location>
        <begin position="34"/>
        <end position="99"/>
    </location>
</feature>
<keyword evidence="2" id="KW-0472">Membrane</keyword>
<feature type="coiled-coil region" evidence="1">
    <location>
        <begin position="211"/>
        <end position="238"/>
    </location>
</feature>
<dbReference type="PANTHER" id="PTHR44825">
    <property type="match status" value="1"/>
</dbReference>
<dbReference type="Pfam" id="PF00226">
    <property type="entry name" value="DnaJ"/>
    <property type="match status" value="1"/>
</dbReference>
<name>A0A067RSF7_ZOONE</name>
<dbReference type="InterPro" id="IPR036869">
    <property type="entry name" value="J_dom_sf"/>
</dbReference>
<protein>
    <submittedName>
        <fullName evidence="4">DnaJ-like protein 60</fullName>
    </submittedName>
</protein>
<dbReference type="Proteomes" id="UP000027135">
    <property type="component" value="Unassembled WGS sequence"/>
</dbReference>
<evidence type="ECO:0000259" key="3">
    <source>
        <dbReference type="PROSITE" id="PS50076"/>
    </source>
</evidence>
<dbReference type="PANTHER" id="PTHR44825:SF1">
    <property type="entry name" value="DNAJ HOMOLOG SUBFAMILY C MEMBER 4"/>
    <property type="match status" value="1"/>
</dbReference>
<dbReference type="Gene3D" id="1.10.287.110">
    <property type="entry name" value="DnaJ domain"/>
    <property type="match status" value="1"/>
</dbReference>
<dbReference type="EMBL" id="KK852446">
    <property type="protein sequence ID" value="KDR23745.1"/>
    <property type="molecule type" value="Genomic_DNA"/>
</dbReference>
<keyword evidence="1" id="KW-0175">Coiled coil</keyword>
<keyword evidence="2" id="KW-0812">Transmembrane</keyword>
<dbReference type="eggNOG" id="KOG0715">
    <property type="taxonomic scope" value="Eukaryota"/>
</dbReference>
<reference evidence="4 5" key="1">
    <citation type="journal article" date="2014" name="Nat. Commun.">
        <title>Molecular traces of alternative social organization in a termite genome.</title>
        <authorList>
            <person name="Terrapon N."/>
            <person name="Li C."/>
            <person name="Robertson H.M."/>
            <person name="Ji L."/>
            <person name="Meng X."/>
            <person name="Booth W."/>
            <person name="Chen Z."/>
            <person name="Childers C.P."/>
            <person name="Glastad K.M."/>
            <person name="Gokhale K."/>
            <person name="Gowin J."/>
            <person name="Gronenberg W."/>
            <person name="Hermansen R.A."/>
            <person name="Hu H."/>
            <person name="Hunt B.G."/>
            <person name="Huylmans A.K."/>
            <person name="Khalil S.M."/>
            <person name="Mitchell R.D."/>
            <person name="Munoz-Torres M.C."/>
            <person name="Mustard J.A."/>
            <person name="Pan H."/>
            <person name="Reese J.T."/>
            <person name="Scharf M.E."/>
            <person name="Sun F."/>
            <person name="Vogel H."/>
            <person name="Xiao J."/>
            <person name="Yang W."/>
            <person name="Yang Z."/>
            <person name="Yang Z."/>
            <person name="Zhou J."/>
            <person name="Zhu J."/>
            <person name="Brent C.S."/>
            <person name="Elsik C.G."/>
            <person name="Goodisman M.A."/>
            <person name="Liberles D.A."/>
            <person name="Roe R.M."/>
            <person name="Vargo E.L."/>
            <person name="Vilcinskas A."/>
            <person name="Wang J."/>
            <person name="Bornberg-Bauer E."/>
            <person name="Korb J."/>
            <person name="Zhang G."/>
            <person name="Liebig J."/>
        </authorList>
    </citation>
    <scope>NUCLEOTIDE SEQUENCE [LARGE SCALE GENOMIC DNA]</scope>
    <source>
        <tissue evidence="4">Whole organism</tissue>
    </source>
</reference>
<sequence length="276" mass="32213">MDKSYKIHRLYLTAIDSLRRTSRNISTNRILCGTHYETLQLSQNCSLKEVRDSFITLSKQCHPDKNQNDPNAHSRFVKLSEAYHILSNPDKRHAYDLILKRESNYNRGYGRTPGRGAKTYGQAENFNHEFSWTYEWKNRHNYDKDDYYGIKGLKRVRNGWIAVLCFIFSSIGVCLQVFLIRKSTAFNRQHLDERSERTGKMLSDVQQQAILRGNQAQLEQLKLRLQNLQTSNHETIQDAQKTYSVNSQNMTNSYSTSEPFVMVVPDIETLEICEKS</sequence>
<dbReference type="PRINTS" id="PR00625">
    <property type="entry name" value="JDOMAIN"/>
</dbReference>